<comment type="caution">
    <text evidence="8">The sequence shown here is derived from an EMBL/GenBank/DDBJ whole genome shotgun (WGS) entry which is preliminary data.</text>
</comment>
<dbReference type="SUPFAM" id="SSF51161">
    <property type="entry name" value="Trimeric LpxA-like enzymes"/>
    <property type="match status" value="1"/>
</dbReference>
<comment type="catalytic activity">
    <reaction evidence="6">
        <text>a (3R)-hydroxyacyl-[ACP] + UDP-N-acetyl-alpha-D-glucosamine = a UDP-3-O-[(3R)-3-hydroxyacyl]-N-acetyl-alpha-D-glucosamine + holo-[ACP]</text>
        <dbReference type="Rhea" id="RHEA:67812"/>
        <dbReference type="Rhea" id="RHEA-COMP:9685"/>
        <dbReference type="Rhea" id="RHEA-COMP:9945"/>
        <dbReference type="ChEBI" id="CHEBI:57705"/>
        <dbReference type="ChEBI" id="CHEBI:64479"/>
        <dbReference type="ChEBI" id="CHEBI:78827"/>
        <dbReference type="ChEBI" id="CHEBI:173225"/>
        <dbReference type="EC" id="2.3.1.129"/>
    </reaction>
</comment>
<evidence type="ECO:0000256" key="5">
    <source>
        <dbReference type="ARBA" id="ARBA00023315"/>
    </source>
</evidence>
<name>A0A8J7K1L7_9NEIS</name>
<protein>
    <recommendedName>
        <fullName evidence="6">Acyl-[acyl-carrier-protein]--UDP-N-acetylglucosamine O-acyltransferase</fullName>
        <shortName evidence="6">UDP-N-acetylglucosamine acyltransferase</shortName>
        <ecNumber evidence="6">2.3.1.129</ecNumber>
    </recommendedName>
</protein>
<proteinExistence type="inferred from homology"/>
<keyword evidence="4 6" id="KW-0443">Lipid metabolism</keyword>
<evidence type="ECO:0000256" key="2">
    <source>
        <dbReference type="ARBA" id="ARBA00022556"/>
    </source>
</evidence>
<evidence type="ECO:0000256" key="3">
    <source>
        <dbReference type="ARBA" id="ARBA00022679"/>
    </source>
</evidence>
<keyword evidence="5 6" id="KW-0012">Acyltransferase</keyword>
<accession>A0A8J7K1L7</accession>
<dbReference type="PIRSF" id="PIRSF000456">
    <property type="entry name" value="UDP-GlcNAc_acltr"/>
    <property type="match status" value="1"/>
</dbReference>
<organism evidence="8 9">
    <name type="scientific">Chitinilyticum piscinae</name>
    <dbReference type="NCBI Taxonomy" id="2866724"/>
    <lineage>
        <taxon>Bacteria</taxon>
        <taxon>Pseudomonadati</taxon>
        <taxon>Pseudomonadota</taxon>
        <taxon>Betaproteobacteria</taxon>
        <taxon>Neisseriales</taxon>
        <taxon>Chitinibacteraceae</taxon>
        <taxon>Chitinilyticum</taxon>
    </lineage>
</organism>
<evidence type="ECO:0000256" key="4">
    <source>
        <dbReference type="ARBA" id="ARBA00023098"/>
    </source>
</evidence>
<dbReference type="InterPro" id="IPR029098">
    <property type="entry name" value="Acetyltransf_C"/>
</dbReference>
<evidence type="ECO:0000259" key="7">
    <source>
        <dbReference type="Pfam" id="PF13720"/>
    </source>
</evidence>
<dbReference type="Pfam" id="PF00132">
    <property type="entry name" value="Hexapep"/>
    <property type="match status" value="2"/>
</dbReference>
<comment type="subunit">
    <text evidence="6">Homotrimer.</text>
</comment>
<dbReference type="GO" id="GO:0005737">
    <property type="term" value="C:cytoplasm"/>
    <property type="evidence" value="ECO:0007669"/>
    <property type="project" value="UniProtKB-SubCell"/>
</dbReference>
<comment type="pathway">
    <text evidence="6">Glycolipid biosynthesis; lipid IV(A) biosynthesis; lipid IV(A) from (3R)-3-hydroxytetradecanoyl-[acyl-carrier-protein] and UDP-N-acetyl-alpha-D-glucosamine: step 1/6.</text>
</comment>
<dbReference type="NCBIfam" id="NF003657">
    <property type="entry name" value="PRK05289.1"/>
    <property type="match status" value="1"/>
</dbReference>
<dbReference type="InterPro" id="IPR037157">
    <property type="entry name" value="Acetyltransf_C_sf"/>
</dbReference>
<comment type="function">
    <text evidence="6">Involved in the biosynthesis of lipid A, a phosphorylated glycolipid that anchors the lipopolysaccharide to the outer membrane of the cell.</text>
</comment>
<evidence type="ECO:0000313" key="8">
    <source>
        <dbReference type="EMBL" id="MBE9609401.1"/>
    </source>
</evidence>
<comment type="subcellular location">
    <subcellularLocation>
        <location evidence="6">Cytoplasm</location>
    </subcellularLocation>
</comment>
<dbReference type="GO" id="GO:0008780">
    <property type="term" value="F:acyl-[acyl-carrier-protein]-UDP-N-acetylglucosamine O-acyltransferase activity"/>
    <property type="evidence" value="ECO:0007669"/>
    <property type="project" value="UniProtKB-UniRule"/>
</dbReference>
<dbReference type="EMBL" id="JADFUA010000004">
    <property type="protein sequence ID" value="MBE9609401.1"/>
    <property type="molecule type" value="Genomic_DNA"/>
</dbReference>
<dbReference type="Gene3D" id="2.160.10.10">
    <property type="entry name" value="Hexapeptide repeat proteins"/>
    <property type="match status" value="1"/>
</dbReference>
<keyword evidence="6" id="KW-0677">Repeat</keyword>
<evidence type="ECO:0000256" key="1">
    <source>
        <dbReference type="ARBA" id="ARBA00022516"/>
    </source>
</evidence>
<evidence type="ECO:0000256" key="6">
    <source>
        <dbReference type="HAMAP-Rule" id="MF_00387"/>
    </source>
</evidence>
<gene>
    <name evidence="6 8" type="primary">lpxA</name>
    <name evidence="8" type="ORF">INR99_08560</name>
</gene>
<dbReference type="Pfam" id="PF13720">
    <property type="entry name" value="Acetyltransf_11"/>
    <property type="match status" value="1"/>
</dbReference>
<dbReference type="InterPro" id="IPR010137">
    <property type="entry name" value="Lipid_A_LpxA"/>
</dbReference>
<dbReference type="GO" id="GO:0009245">
    <property type="term" value="P:lipid A biosynthetic process"/>
    <property type="evidence" value="ECO:0007669"/>
    <property type="project" value="UniProtKB-UniRule"/>
</dbReference>
<dbReference type="CDD" id="cd03351">
    <property type="entry name" value="LbH_UDP-GlcNAc_AT"/>
    <property type="match status" value="1"/>
</dbReference>
<dbReference type="HAMAP" id="MF_00387">
    <property type="entry name" value="LpxA"/>
    <property type="match status" value="1"/>
</dbReference>
<dbReference type="AlphaFoldDB" id="A0A8J7K1L7"/>
<dbReference type="Gene3D" id="1.20.1180.10">
    <property type="entry name" value="Udp N-acetylglucosamine O-acyltransferase, C-terminal domain"/>
    <property type="match status" value="1"/>
</dbReference>
<dbReference type="PANTHER" id="PTHR43480:SF1">
    <property type="entry name" value="ACYL-[ACYL-CARRIER-PROTEIN]--UDP-N-ACETYLGLUCOSAMINE O-ACYLTRANSFERASE, MITOCHONDRIAL-RELATED"/>
    <property type="match status" value="1"/>
</dbReference>
<dbReference type="GO" id="GO:0016020">
    <property type="term" value="C:membrane"/>
    <property type="evidence" value="ECO:0007669"/>
    <property type="project" value="GOC"/>
</dbReference>
<dbReference type="RefSeq" id="WP_194115929.1">
    <property type="nucleotide sequence ID" value="NZ_JADFUA010000004.1"/>
</dbReference>
<dbReference type="Proteomes" id="UP000604481">
    <property type="component" value="Unassembled WGS sequence"/>
</dbReference>
<dbReference type="InterPro" id="IPR001451">
    <property type="entry name" value="Hexapep"/>
</dbReference>
<dbReference type="InterPro" id="IPR011004">
    <property type="entry name" value="Trimer_LpxA-like_sf"/>
</dbReference>
<comment type="similarity">
    <text evidence="6">Belongs to the transferase hexapeptide repeat family. LpxA subfamily.</text>
</comment>
<keyword evidence="6" id="KW-0963">Cytoplasm</keyword>
<dbReference type="EC" id="2.3.1.129" evidence="6"/>
<keyword evidence="1 6" id="KW-0444">Lipid biosynthesis</keyword>
<keyword evidence="3 6" id="KW-0808">Transferase</keyword>
<evidence type="ECO:0000313" key="9">
    <source>
        <dbReference type="Proteomes" id="UP000604481"/>
    </source>
</evidence>
<dbReference type="UniPathway" id="UPA00359">
    <property type="reaction ID" value="UER00477"/>
</dbReference>
<keyword evidence="9" id="KW-1185">Reference proteome</keyword>
<dbReference type="PANTHER" id="PTHR43480">
    <property type="entry name" value="ACYL-[ACYL-CARRIER-PROTEIN]--UDP-N-ACETYLGLUCOSAMINE O-ACYLTRANSFERASE"/>
    <property type="match status" value="1"/>
</dbReference>
<reference evidence="8 9" key="1">
    <citation type="submission" date="2020-10" db="EMBL/GenBank/DDBJ databases">
        <title>The genome sequence of Chitinilyticum litopenaei 4Y14.</title>
        <authorList>
            <person name="Liu Y."/>
        </authorList>
    </citation>
    <scope>NUCLEOTIDE SEQUENCE [LARGE SCALE GENOMIC DNA]</scope>
    <source>
        <strain evidence="8 9">4Y14</strain>
    </source>
</reference>
<sequence length="258" mass="27184">MSNIHPSAIISPGAELAGDVRVGPYAIIGEHVTIGAGSVIGAHAIVDGHTDLGTGNVIHAHASIGCAPQDKKYRNEPTRLVIGNNNTIFQSVTIAVGTVQDEGITSLGDDNWLMAYAHIGHDCRIGNSTIFANSATLGGHVVVQDHAILGGLSAVHQFCVIGAHAMAGGGSIIVQDLPPFTICEGNRAVARGINSEGLKRRGFTAEQILAVKRAYKLLYRSGSSYEVAVAQIRESAAEEPALQAFVEFFDRSRRGILR</sequence>
<keyword evidence="2 6" id="KW-0441">Lipid A biosynthesis</keyword>
<dbReference type="NCBIfam" id="TIGR01852">
    <property type="entry name" value="lipid_A_lpxA"/>
    <property type="match status" value="1"/>
</dbReference>
<feature type="domain" description="UDP N-acetylglucosamine O-acyltransferase C-terminal" evidence="7">
    <location>
        <begin position="176"/>
        <end position="256"/>
    </location>
</feature>